<sequence>MTKMLIDIDEEALAKAQAAFGTKTKKDTVNRALAEVTERLDRAAALRELQRLAVEEGALDLDMLGDKTRYRPSSDPGQDVA</sequence>
<proteinExistence type="predicted"/>
<dbReference type="Pfam" id="PF09957">
    <property type="entry name" value="VapB_antitoxin"/>
    <property type="match status" value="1"/>
</dbReference>
<dbReference type="AlphaFoldDB" id="A0A6G4TXF8"/>
<dbReference type="InterPro" id="IPR019239">
    <property type="entry name" value="VapB_antitoxin"/>
</dbReference>
<comment type="caution">
    <text evidence="1">The sequence shown here is derived from an EMBL/GenBank/DDBJ whole genome shotgun (WGS) entry which is preliminary data.</text>
</comment>
<organism evidence="1 2">
    <name type="scientific">Streptomyces coryli</name>
    <dbReference type="NCBI Taxonomy" id="1128680"/>
    <lineage>
        <taxon>Bacteria</taxon>
        <taxon>Bacillati</taxon>
        <taxon>Actinomycetota</taxon>
        <taxon>Actinomycetes</taxon>
        <taxon>Kitasatosporales</taxon>
        <taxon>Streptomycetaceae</taxon>
        <taxon>Streptomyces</taxon>
    </lineage>
</organism>
<protein>
    <submittedName>
        <fullName evidence="1">Type II toxin-antitoxin system VapB family antitoxin</fullName>
    </submittedName>
</protein>
<accession>A0A6G4TXF8</accession>
<keyword evidence="2" id="KW-1185">Reference proteome</keyword>
<dbReference type="EMBL" id="JAAKZV010000019">
    <property type="protein sequence ID" value="NGN63691.1"/>
    <property type="molecule type" value="Genomic_DNA"/>
</dbReference>
<gene>
    <name evidence="1" type="ORF">G5C51_07185</name>
</gene>
<reference evidence="1 2" key="1">
    <citation type="submission" date="2020-02" db="EMBL/GenBank/DDBJ databases">
        <title>Whole-genome analyses of novel actinobacteria.</title>
        <authorList>
            <person name="Sahin N."/>
        </authorList>
    </citation>
    <scope>NUCLEOTIDE SEQUENCE [LARGE SCALE GENOMIC DNA]</scope>
    <source>
        <strain evidence="1 2">A7024</strain>
    </source>
</reference>
<name>A0A6G4TXF8_9ACTN</name>
<evidence type="ECO:0000313" key="2">
    <source>
        <dbReference type="Proteomes" id="UP000481583"/>
    </source>
</evidence>
<evidence type="ECO:0000313" key="1">
    <source>
        <dbReference type="EMBL" id="NGN63691.1"/>
    </source>
</evidence>
<dbReference type="Proteomes" id="UP000481583">
    <property type="component" value="Unassembled WGS sequence"/>
</dbReference>
<dbReference type="RefSeq" id="WP_165233545.1">
    <property type="nucleotide sequence ID" value="NZ_JAAKZV010000019.1"/>
</dbReference>